<name>A0AAN8WJT9_HALRR</name>
<comment type="caution">
    <text evidence="3">The sequence shown here is derived from an EMBL/GenBank/DDBJ whole genome shotgun (WGS) entry which is preliminary data.</text>
</comment>
<evidence type="ECO:0000313" key="4">
    <source>
        <dbReference type="Proteomes" id="UP001381693"/>
    </source>
</evidence>
<keyword evidence="4" id="KW-1185">Reference proteome</keyword>
<sequence>MASSVICLLCDTVLHDVSNPWKQIIFHNDTGVRIKYTDATDLYIEPMSHKMSNRRYGFLPLVVFLLSASSTLASVMSTLDELEEIDGALKHTQVSLDDLSSLVFEVFTTDSSSSQTAKEDLVWVNSEVIDNIIDSIVYKARVRIKKENNVRIPREKIISNMHYRIELAEYLDSSQWMADMEEEGKKEVEEEEKDKDLSYEDGKETNTPTSTLGPWRDRVYSVLDDILEVTTAISNGDTHHEQAYRLDQLATLLDTLVEEGLNDTSVLQEINQDDVEYINSIKTKTDDTRKIIKKEIEKAK</sequence>
<keyword evidence="2" id="KW-0472">Membrane</keyword>
<keyword evidence="2" id="KW-0812">Transmembrane</keyword>
<feature type="non-terminal residue" evidence="3">
    <location>
        <position position="300"/>
    </location>
</feature>
<feature type="transmembrane region" description="Helical" evidence="2">
    <location>
        <begin position="56"/>
        <end position="76"/>
    </location>
</feature>
<evidence type="ECO:0000256" key="2">
    <source>
        <dbReference type="SAM" id="Phobius"/>
    </source>
</evidence>
<dbReference type="Proteomes" id="UP001381693">
    <property type="component" value="Unassembled WGS sequence"/>
</dbReference>
<evidence type="ECO:0000256" key="1">
    <source>
        <dbReference type="SAM" id="MobiDB-lite"/>
    </source>
</evidence>
<protein>
    <submittedName>
        <fullName evidence="3">Uncharacterized protein</fullName>
    </submittedName>
</protein>
<feature type="region of interest" description="Disordered" evidence="1">
    <location>
        <begin position="181"/>
        <end position="211"/>
    </location>
</feature>
<dbReference type="EMBL" id="JAXCGZ010021454">
    <property type="protein sequence ID" value="KAK7051133.1"/>
    <property type="molecule type" value="Genomic_DNA"/>
</dbReference>
<feature type="compositionally biased region" description="Basic and acidic residues" evidence="1">
    <location>
        <begin position="183"/>
        <end position="204"/>
    </location>
</feature>
<dbReference type="AlphaFoldDB" id="A0AAN8WJT9"/>
<evidence type="ECO:0000313" key="3">
    <source>
        <dbReference type="EMBL" id="KAK7051133.1"/>
    </source>
</evidence>
<keyword evidence="2" id="KW-1133">Transmembrane helix</keyword>
<accession>A0AAN8WJT9</accession>
<gene>
    <name evidence="3" type="ORF">SK128_000017</name>
</gene>
<reference evidence="3 4" key="1">
    <citation type="submission" date="2023-11" db="EMBL/GenBank/DDBJ databases">
        <title>Halocaridina rubra genome assembly.</title>
        <authorList>
            <person name="Smith C."/>
        </authorList>
    </citation>
    <scope>NUCLEOTIDE SEQUENCE [LARGE SCALE GENOMIC DNA]</scope>
    <source>
        <strain evidence="3">EP-1</strain>
        <tissue evidence="3">Whole</tissue>
    </source>
</reference>
<proteinExistence type="predicted"/>
<organism evidence="3 4">
    <name type="scientific">Halocaridina rubra</name>
    <name type="common">Hawaiian red shrimp</name>
    <dbReference type="NCBI Taxonomy" id="373956"/>
    <lineage>
        <taxon>Eukaryota</taxon>
        <taxon>Metazoa</taxon>
        <taxon>Ecdysozoa</taxon>
        <taxon>Arthropoda</taxon>
        <taxon>Crustacea</taxon>
        <taxon>Multicrustacea</taxon>
        <taxon>Malacostraca</taxon>
        <taxon>Eumalacostraca</taxon>
        <taxon>Eucarida</taxon>
        <taxon>Decapoda</taxon>
        <taxon>Pleocyemata</taxon>
        <taxon>Caridea</taxon>
        <taxon>Atyoidea</taxon>
        <taxon>Atyidae</taxon>
        <taxon>Halocaridina</taxon>
    </lineage>
</organism>